<evidence type="ECO:0000313" key="1">
    <source>
        <dbReference type="EMBL" id="CAL8079057.1"/>
    </source>
</evidence>
<gene>
    <name evidence="1" type="ORF">ODALV1_LOCUS4267</name>
</gene>
<sequence>MPISYQLKASPTPDGTQCIFPAYFLREGWVLGGKAKTLQYLYKLREGNKSYSHLSHMWGKTKLREALFTAQYPHKKTRFSDRPHRQNRVGCMHHNAFGCAERDEGLNSVGLRDVLDLVERGDISKVQHPSQIQAGIDLSLSIDSP</sequence>
<dbReference type="EMBL" id="CAXLJM020000013">
    <property type="protein sequence ID" value="CAL8079057.1"/>
    <property type="molecule type" value="Genomic_DNA"/>
</dbReference>
<reference evidence="1 2" key="1">
    <citation type="submission" date="2024-08" db="EMBL/GenBank/DDBJ databases">
        <authorList>
            <person name="Cucini C."/>
            <person name="Frati F."/>
        </authorList>
    </citation>
    <scope>NUCLEOTIDE SEQUENCE [LARGE SCALE GENOMIC DNA]</scope>
</reference>
<evidence type="ECO:0000313" key="2">
    <source>
        <dbReference type="Proteomes" id="UP001642540"/>
    </source>
</evidence>
<proteinExistence type="predicted"/>
<protein>
    <submittedName>
        <fullName evidence="1">Uncharacterized protein</fullName>
    </submittedName>
</protein>
<name>A0ABP1PXA4_9HEXA</name>
<organism evidence="1 2">
    <name type="scientific">Orchesella dallaii</name>
    <dbReference type="NCBI Taxonomy" id="48710"/>
    <lineage>
        <taxon>Eukaryota</taxon>
        <taxon>Metazoa</taxon>
        <taxon>Ecdysozoa</taxon>
        <taxon>Arthropoda</taxon>
        <taxon>Hexapoda</taxon>
        <taxon>Collembola</taxon>
        <taxon>Entomobryomorpha</taxon>
        <taxon>Entomobryoidea</taxon>
        <taxon>Orchesellidae</taxon>
        <taxon>Orchesellinae</taxon>
        <taxon>Orchesella</taxon>
    </lineage>
</organism>
<accession>A0ABP1PXA4</accession>
<comment type="caution">
    <text evidence="1">The sequence shown here is derived from an EMBL/GenBank/DDBJ whole genome shotgun (WGS) entry which is preliminary data.</text>
</comment>
<keyword evidence="2" id="KW-1185">Reference proteome</keyword>
<dbReference type="Proteomes" id="UP001642540">
    <property type="component" value="Unassembled WGS sequence"/>
</dbReference>